<feature type="transmembrane region" description="Helical" evidence="7">
    <location>
        <begin position="382"/>
        <end position="401"/>
    </location>
</feature>
<dbReference type="EMBL" id="AYZK01000002">
    <property type="protein sequence ID" value="KRM87477.1"/>
    <property type="molecule type" value="Genomic_DNA"/>
</dbReference>
<evidence type="ECO:0000256" key="5">
    <source>
        <dbReference type="ARBA" id="ARBA00022989"/>
    </source>
</evidence>
<dbReference type="GO" id="GO:0005886">
    <property type="term" value="C:plasma membrane"/>
    <property type="evidence" value="ECO:0007669"/>
    <property type="project" value="UniProtKB-SubCell"/>
</dbReference>
<feature type="transmembrane region" description="Helical" evidence="7">
    <location>
        <begin position="85"/>
        <end position="106"/>
    </location>
</feature>
<evidence type="ECO:0000256" key="6">
    <source>
        <dbReference type="ARBA" id="ARBA00023136"/>
    </source>
</evidence>
<keyword evidence="5 7" id="KW-1133">Transmembrane helix</keyword>
<sequence length="420" mass="46179">MAVNMHFFDNTFSSLIHSKNFRYFWIGQCVSVMGTWVQRTAQTWLVYKMTNSAFLVGLLAAAQFLPILLLTLVAGTLIDRYSKRLILIITQSGFLLLGVVMTVLVYTNIVQYWEVVAIALGYGVLQSFDTTTRQSFVVELVGHKDLLNGISLNSTIFNLAKIAGPSLVGLLMVKFSLGFCFLVDAISYLAVLLGLFLIKQTHPLATPSKKHIWADVKDGLRYVWSHAEIRLSAEMMIIVCTLNYNNNVIIPIFAKEVLHSGAQTYANLLSATGVGSLIAAILMSYLSRFGLQRNIYLSVGVGTAALQAAMIVIRSYGLAMILMVAIGFCNMIFLNQSNAGFQFKIPNELRGRVMSVYVLLNQGTTPVGSLYSGGVMDIAGGIWGFPACGILALVLLIPVLFNQRHLVAQWWHGGEQAVDD</sequence>
<dbReference type="STRING" id="1423810.FD19_GL000982"/>
<evidence type="ECO:0000313" key="9">
    <source>
        <dbReference type="Proteomes" id="UP000051789"/>
    </source>
</evidence>
<feature type="transmembrane region" description="Helical" evidence="7">
    <location>
        <begin position="53"/>
        <end position="78"/>
    </location>
</feature>
<dbReference type="CDD" id="cd06173">
    <property type="entry name" value="MFS_MefA_like"/>
    <property type="match status" value="1"/>
</dbReference>
<feature type="transmembrane region" description="Helical" evidence="7">
    <location>
        <begin position="175"/>
        <end position="198"/>
    </location>
</feature>
<keyword evidence="2" id="KW-0813">Transport</keyword>
<reference evidence="8 9" key="1">
    <citation type="journal article" date="2015" name="Genome Announc.">
        <title>Expanding the biotechnology potential of lactobacilli through comparative genomics of 213 strains and associated genera.</title>
        <authorList>
            <person name="Sun Z."/>
            <person name="Harris H.M."/>
            <person name="McCann A."/>
            <person name="Guo C."/>
            <person name="Argimon S."/>
            <person name="Zhang W."/>
            <person name="Yang X."/>
            <person name="Jeffery I.B."/>
            <person name="Cooney J.C."/>
            <person name="Kagawa T.F."/>
            <person name="Liu W."/>
            <person name="Song Y."/>
            <person name="Salvetti E."/>
            <person name="Wrobel A."/>
            <person name="Rasinkangas P."/>
            <person name="Parkhill J."/>
            <person name="Rea M.C."/>
            <person name="O'Sullivan O."/>
            <person name="Ritari J."/>
            <person name="Douillard F.P."/>
            <person name="Paul Ross R."/>
            <person name="Yang R."/>
            <person name="Briner A.E."/>
            <person name="Felis G.E."/>
            <person name="de Vos W.M."/>
            <person name="Barrangou R."/>
            <person name="Klaenhammer T.R."/>
            <person name="Caufield P.W."/>
            <person name="Cui Y."/>
            <person name="Zhang H."/>
            <person name="O'Toole P.W."/>
        </authorList>
    </citation>
    <scope>NUCLEOTIDE SEQUENCE [LARGE SCALE GENOMIC DNA]</scope>
    <source>
        <strain evidence="8 9">DSM 22698</strain>
    </source>
</reference>
<feature type="transmembrane region" description="Helical" evidence="7">
    <location>
        <begin position="264"/>
        <end position="283"/>
    </location>
</feature>
<gene>
    <name evidence="8" type="ORF">FD19_GL000982</name>
</gene>
<keyword evidence="3" id="KW-1003">Cell membrane</keyword>
<keyword evidence="6 7" id="KW-0472">Membrane</keyword>
<dbReference type="PATRIC" id="fig|1423810.4.peg.1006"/>
<feature type="transmembrane region" description="Helical" evidence="7">
    <location>
        <begin position="319"/>
        <end position="335"/>
    </location>
</feature>
<comment type="caution">
    <text evidence="8">The sequence shown here is derived from an EMBL/GenBank/DDBJ whole genome shotgun (WGS) entry which is preliminary data.</text>
</comment>
<name>A0A0R2C889_9LACO</name>
<evidence type="ECO:0000256" key="2">
    <source>
        <dbReference type="ARBA" id="ARBA00022448"/>
    </source>
</evidence>
<dbReference type="PANTHER" id="PTHR23513">
    <property type="entry name" value="INTEGRAL MEMBRANE EFFLUX PROTEIN-RELATED"/>
    <property type="match status" value="1"/>
</dbReference>
<feature type="transmembrane region" description="Helical" evidence="7">
    <location>
        <begin position="21"/>
        <end position="41"/>
    </location>
</feature>
<keyword evidence="9" id="KW-1185">Reference proteome</keyword>
<dbReference type="Gene3D" id="1.20.1250.20">
    <property type="entry name" value="MFS general substrate transporter like domains"/>
    <property type="match status" value="1"/>
</dbReference>
<proteinExistence type="predicted"/>
<organism evidence="8 9">
    <name type="scientific">Lacticaseibacillus thailandensis DSM 22698 = JCM 13996</name>
    <dbReference type="NCBI Taxonomy" id="1423810"/>
    <lineage>
        <taxon>Bacteria</taxon>
        <taxon>Bacillati</taxon>
        <taxon>Bacillota</taxon>
        <taxon>Bacilli</taxon>
        <taxon>Lactobacillales</taxon>
        <taxon>Lactobacillaceae</taxon>
        <taxon>Lacticaseibacillus</taxon>
    </lineage>
</organism>
<evidence type="ECO:0000256" key="7">
    <source>
        <dbReference type="SAM" id="Phobius"/>
    </source>
</evidence>
<dbReference type="PANTHER" id="PTHR23513:SF11">
    <property type="entry name" value="STAPHYLOFERRIN A TRANSPORTER"/>
    <property type="match status" value="1"/>
</dbReference>
<dbReference type="InterPro" id="IPR036259">
    <property type="entry name" value="MFS_trans_sf"/>
</dbReference>
<keyword evidence="4 7" id="KW-0812">Transmembrane</keyword>
<dbReference type="Pfam" id="PF05977">
    <property type="entry name" value="MFS_3"/>
    <property type="match status" value="1"/>
</dbReference>
<dbReference type="SUPFAM" id="SSF103473">
    <property type="entry name" value="MFS general substrate transporter"/>
    <property type="match status" value="1"/>
</dbReference>
<comment type="subcellular location">
    <subcellularLocation>
        <location evidence="1">Cell membrane</location>
        <topology evidence="1">Multi-pass membrane protein</topology>
    </subcellularLocation>
</comment>
<dbReference type="Proteomes" id="UP000051789">
    <property type="component" value="Unassembled WGS sequence"/>
</dbReference>
<dbReference type="InterPro" id="IPR010290">
    <property type="entry name" value="TM_effector"/>
</dbReference>
<dbReference type="AlphaFoldDB" id="A0A0R2C889"/>
<evidence type="ECO:0000313" key="8">
    <source>
        <dbReference type="EMBL" id="KRM87477.1"/>
    </source>
</evidence>
<evidence type="ECO:0000256" key="3">
    <source>
        <dbReference type="ARBA" id="ARBA00022475"/>
    </source>
</evidence>
<evidence type="ECO:0000256" key="1">
    <source>
        <dbReference type="ARBA" id="ARBA00004651"/>
    </source>
</evidence>
<evidence type="ECO:0000256" key="4">
    <source>
        <dbReference type="ARBA" id="ARBA00022692"/>
    </source>
</evidence>
<accession>A0A0R2C889</accession>
<protein>
    <submittedName>
        <fullName evidence="8">Major facilitator superfamily permease</fullName>
    </submittedName>
</protein>